<dbReference type="PANTHER" id="PTHR34127">
    <property type="entry name" value="OS04G0405600 PROTEIN"/>
    <property type="match status" value="1"/>
</dbReference>
<dbReference type="InterPro" id="IPR010765">
    <property type="entry name" value="DUF1350"/>
</dbReference>
<evidence type="ECO:0000313" key="1">
    <source>
        <dbReference type="EMBL" id="GFP83043.1"/>
    </source>
</evidence>
<dbReference type="AlphaFoldDB" id="A0A830BFJ4"/>
<accession>A0A830BFJ4</accession>
<gene>
    <name evidence="1" type="ORF">PHJA_000447400</name>
</gene>
<evidence type="ECO:0008006" key="3">
    <source>
        <dbReference type="Google" id="ProtNLM"/>
    </source>
</evidence>
<keyword evidence="2" id="KW-1185">Reference proteome</keyword>
<dbReference type="Pfam" id="PF07082">
    <property type="entry name" value="DUF1350"/>
    <property type="match status" value="1"/>
</dbReference>
<dbReference type="OrthoDB" id="4892at2759"/>
<reference evidence="1" key="1">
    <citation type="submission" date="2020-07" db="EMBL/GenBank/DDBJ databases">
        <title>Ethylene signaling mediates host invasion by parasitic plants.</title>
        <authorList>
            <person name="Yoshida S."/>
        </authorList>
    </citation>
    <scope>NUCLEOTIDE SEQUENCE</scope>
    <source>
        <strain evidence="1">Okayama</strain>
    </source>
</reference>
<dbReference type="InterPro" id="IPR029058">
    <property type="entry name" value="AB_hydrolase_fold"/>
</dbReference>
<organism evidence="1 2">
    <name type="scientific">Phtheirospermum japonicum</name>
    <dbReference type="NCBI Taxonomy" id="374723"/>
    <lineage>
        <taxon>Eukaryota</taxon>
        <taxon>Viridiplantae</taxon>
        <taxon>Streptophyta</taxon>
        <taxon>Embryophyta</taxon>
        <taxon>Tracheophyta</taxon>
        <taxon>Spermatophyta</taxon>
        <taxon>Magnoliopsida</taxon>
        <taxon>eudicotyledons</taxon>
        <taxon>Gunneridae</taxon>
        <taxon>Pentapetalae</taxon>
        <taxon>asterids</taxon>
        <taxon>lamiids</taxon>
        <taxon>Lamiales</taxon>
        <taxon>Orobanchaceae</taxon>
        <taxon>Orobanchaceae incertae sedis</taxon>
        <taxon>Phtheirospermum</taxon>
    </lineage>
</organism>
<protein>
    <recommendedName>
        <fullName evidence="3">Gut esterase 1</fullName>
    </recommendedName>
</protein>
<sequence length="341" mass="37357">GGSGDWSEIEGAWVLRPRNSKITSVVHFVGGIFVGAAPQLTYRLFLERLADKGVLIIATPYASGFDHFLIADEVQFKFERCLRYLRETVEDIPTFGIGHSLGSVVHLLIGSRYAVQRSGNILMAFNNKEASLAVPLFSPVLVPMAQSIGPILSQIASSPSIRLGAEMTRKQLENLSPSILKQVLPLVEQLPPLYMDLAKGREEFSPKPEETRRLIRSYYGISRNLLIKFKDDTIDETSTIAQVLSSESAISSMLDMSIRSLPGDHALPLQQVIKDENVLPDAVNRGGEILANLTAGTPWEAMAKEVGTTFRGADNSKEIDLLVDVITSWIASNAGLRLLSP</sequence>
<dbReference type="SUPFAM" id="SSF53474">
    <property type="entry name" value="alpha/beta-Hydrolases"/>
    <property type="match status" value="1"/>
</dbReference>
<dbReference type="EMBL" id="BMAC01000056">
    <property type="protein sequence ID" value="GFP83043.1"/>
    <property type="molecule type" value="Genomic_DNA"/>
</dbReference>
<proteinExistence type="predicted"/>
<evidence type="ECO:0000313" key="2">
    <source>
        <dbReference type="Proteomes" id="UP000653305"/>
    </source>
</evidence>
<dbReference type="Proteomes" id="UP000653305">
    <property type="component" value="Unassembled WGS sequence"/>
</dbReference>
<name>A0A830BFJ4_9LAMI</name>
<feature type="non-terminal residue" evidence="1">
    <location>
        <position position="1"/>
    </location>
</feature>
<dbReference type="PANTHER" id="PTHR34127:SF1">
    <property type="entry name" value="OS04G0405600 PROTEIN"/>
    <property type="match status" value="1"/>
</dbReference>
<comment type="caution">
    <text evidence="1">The sequence shown here is derived from an EMBL/GenBank/DDBJ whole genome shotgun (WGS) entry which is preliminary data.</text>
</comment>